<evidence type="ECO:0000259" key="1">
    <source>
        <dbReference type="Pfam" id="PF02557"/>
    </source>
</evidence>
<keyword evidence="2" id="KW-0645">Protease</keyword>
<evidence type="ECO:0000313" key="2">
    <source>
        <dbReference type="EMBL" id="MCX2983093.1"/>
    </source>
</evidence>
<reference evidence="2" key="1">
    <citation type="submission" date="2019-02" db="EMBL/GenBank/DDBJ databases">
        <authorList>
            <person name="Li S.-H."/>
        </authorList>
    </citation>
    <scope>NUCLEOTIDE SEQUENCE</scope>
    <source>
        <strain evidence="2">IMCC14734</strain>
    </source>
</reference>
<keyword evidence="3" id="KW-1185">Reference proteome</keyword>
<sequence length="227" mass="25242">MNLQTIQLTGQTDTHLQRDNAGTGLQPACWQAFYQLQAAAAEAGYDLQVASGFRSFDRQLKIWNDKASGVRPVSDDDGAVLAREVFSELEWMHAILRFSALPGGSRHHWGTDLDVFDAAAVPPDYRLQLSPAEVADDGPFGPMHRWIDQRLQKSDCFGFSRPYAVDHGGVACERWHLSYLPLAQGCEAQLTESLLREVLDAAELQLGALVAQNLPEIYRRYLQTGGR</sequence>
<dbReference type="Gene3D" id="3.30.1380.10">
    <property type="match status" value="1"/>
</dbReference>
<dbReference type="SUPFAM" id="SSF55166">
    <property type="entry name" value="Hedgehog/DD-peptidase"/>
    <property type="match status" value="1"/>
</dbReference>
<evidence type="ECO:0000313" key="3">
    <source>
        <dbReference type="Proteomes" id="UP001143362"/>
    </source>
</evidence>
<organism evidence="2 3">
    <name type="scientific">Candidatus Litorirhabdus singularis</name>
    <dbReference type="NCBI Taxonomy" id="2518993"/>
    <lineage>
        <taxon>Bacteria</taxon>
        <taxon>Pseudomonadati</taxon>
        <taxon>Pseudomonadota</taxon>
        <taxon>Gammaproteobacteria</taxon>
        <taxon>Cellvibrionales</taxon>
        <taxon>Halieaceae</taxon>
        <taxon>Candidatus Litorirhabdus</taxon>
    </lineage>
</organism>
<feature type="domain" description="D-alanyl-D-alanine carboxypeptidase-like core" evidence="1">
    <location>
        <begin position="25"/>
        <end position="181"/>
    </location>
</feature>
<dbReference type="CDD" id="cd14847">
    <property type="entry name" value="DD-carboxypeptidase_like"/>
    <property type="match status" value="1"/>
</dbReference>
<dbReference type="EMBL" id="SHNN01000005">
    <property type="protein sequence ID" value="MCX2983093.1"/>
    <property type="molecule type" value="Genomic_DNA"/>
</dbReference>
<dbReference type="PANTHER" id="PTHR34385:SF1">
    <property type="entry name" value="PEPTIDOGLYCAN L-ALANYL-D-GLUTAMATE ENDOPEPTIDASE CWLK"/>
    <property type="match status" value="1"/>
</dbReference>
<dbReference type="PANTHER" id="PTHR34385">
    <property type="entry name" value="D-ALANYL-D-ALANINE CARBOXYPEPTIDASE"/>
    <property type="match status" value="1"/>
</dbReference>
<keyword evidence="2" id="KW-0378">Hydrolase</keyword>
<gene>
    <name evidence="2" type="ORF">EYC98_19705</name>
</gene>
<proteinExistence type="predicted"/>
<name>A0ABT3TLC0_9GAMM</name>
<protein>
    <submittedName>
        <fullName evidence="2">D-alanyl-D-alanine carboxypeptidase family protein</fullName>
    </submittedName>
</protein>
<dbReference type="InterPro" id="IPR009045">
    <property type="entry name" value="Zn_M74/Hedgehog-like"/>
</dbReference>
<dbReference type="GO" id="GO:0004180">
    <property type="term" value="F:carboxypeptidase activity"/>
    <property type="evidence" value="ECO:0007669"/>
    <property type="project" value="UniProtKB-KW"/>
</dbReference>
<dbReference type="RefSeq" id="WP_279247123.1">
    <property type="nucleotide sequence ID" value="NZ_SHNN01000005.1"/>
</dbReference>
<keyword evidence="2" id="KW-0121">Carboxypeptidase</keyword>
<dbReference type="InterPro" id="IPR052179">
    <property type="entry name" value="DD-CPase-like"/>
</dbReference>
<dbReference type="Proteomes" id="UP001143362">
    <property type="component" value="Unassembled WGS sequence"/>
</dbReference>
<dbReference type="InterPro" id="IPR003709">
    <property type="entry name" value="VanY-like_core_dom"/>
</dbReference>
<accession>A0ABT3TLC0</accession>
<comment type="caution">
    <text evidence="2">The sequence shown here is derived from an EMBL/GenBank/DDBJ whole genome shotgun (WGS) entry which is preliminary data.</text>
</comment>
<dbReference type="Pfam" id="PF02557">
    <property type="entry name" value="VanY"/>
    <property type="match status" value="1"/>
</dbReference>